<evidence type="ECO:0000313" key="3">
    <source>
        <dbReference type="Proteomes" id="UP000028981"/>
    </source>
</evidence>
<dbReference type="Proteomes" id="UP000028981">
    <property type="component" value="Unassembled WGS sequence"/>
</dbReference>
<gene>
    <name evidence="2" type="ORF">JP75_04955</name>
</gene>
<dbReference type="RefSeq" id="WP_035079921.1">
    <property type="nucleotide sequence ID" value="NZ_JQGC01000003.1"/>
</dbReference>
<dbReference type="InterPro" id="IPR004360">
    <property type="entry name" value="Glyas_Fos-R_dOase_dom"/>
</dbReference>
<dbReference type="EMBL" id="JQGC01000003">
    <property type="protein sequence ID" value="KFL32303.1"/>
    <property type="molecule type" value="Genomic_DNA"/>
</dbReference>
<evidence type="ECO:0000313" key="2">
    <source>
        <dbReference type="EMBL" id="KFL32303.1"/>
    </source>
</evidence>
<dbReference type="Gene3D" id="3.30.720.110">
    <property type="match status" value="1"/>
</dbReference>
<dbReference type="SUPFAM" id="SSF54593">
    <property type="entry name" value="Glyoxalase/Bleomycin resistance protein/Dihydroxybiphenyl dioxygenase"/>
    <property type="match status" value="1"/>
</dbReference>
<dbReference type="InterPro" id="IPR029068">
    <property type="entry name" value="Glyas_Bleomycin-R_OHBP_Dase"/>
</dbReference>
<evidence type="ECO:0000259" key="1">
    <source>
        <dbReference type="PROSITE" id="PS51819"/>
    </source>
</evidence>
<dbReference type="PROSITE" id="PS51819">
    <property type="entry name" value="VOC"/>
    <property type="match status" value="1"/>
</dbReference>
<protein>
    <recommendedName>
        <fullName evidence="1">VOC domain-containing protein</fullName>
    </recommendedName>
</protein>
<sequence>MFSAYYPLLQVKDVAATAAFYKDTFGFTEVFASDWYMHLRAPSGSQELAVIAHDHETIPPEGRRPTSGLILSFEVADAAAEAERFASKGIRIAQPLRDEVFGQRHFIAADPNGVLLDVITPIDPDPTWLAAQGGQ</sequence>
<accession>A0A087M600</accession>
<dbReference type="Pfam" id="PF00903">
    <property type="entry name" value="Glyoxalase"/>
    <property type="match status" value="1"/>
</dbReference>
<dbReference type="PANTHER" id="PTHR33993:SF14">
    <property type="entry name" value="GB|AAF24581.1"/>
    <property type="match status" value="1"/>
</dbReference>
<dbReference type="InterPro" id="IPR052164">
    <property type="entry name" value="Anthracycline_SecMetBiosynth"/>
</dbReference>
<feature type="domain" description="VOC" evidence="1">
    <location>
        <begin position="3"/>
        <end position="121"/>
    </location>
</feature>
<dbReference type="PANTHER" id="PTHR33993">
    <property type="entry name" value="GLYOXALASE-RELATED"/>
    <property type="match status" value="1"/>
</dbReference>
<reference evidence="2 3" key="1">
    <citation type="submission" date="2014-08" db="EMBL/GenBank/DDBJ databases">
        <authorList>
            <person name="Hassan Y.I."/>
            <person name="Lepp D."/>
            <person name="Zhou T."/>
        </authorList>
    </citation>
    <scope>NUCLEOTIDE SEQUENCE [LARGE SCALE GENOMIC DNA]</scope>
    <source>
        <strain evidence="2 3">IFO13584</strain>
    </source>
</reference>
<organism evidence="2 3">
    <name type="scientific">Devosia riboflavina</name>
    <dbReference type="NCBI Taxonomy" id="46914"/>
    <lineage>
        <taxon>Bacteria</taxon>
        <taxon>Pseudomonadati</taxon>
        <taxon>Pseudomonadota</taxon>
        <taxon>Alphaproteobacteria</taxon>
        <taxon>Hyphomicrobiales</taxon>
        <taxon>Devosiaceae</taxon>
        <taxon>Devosia</taxon>
    </lineage>
</organism>
<dbReference type="Gene3D" id="3.30.720.120">
    <property type="match status" value="1"/>
</dbReference>
<dbReference type="OrthoDB" id="9798201at2"/>
<keyword evidence="3" id="KW-1185">Reference proteome</keyword>
<dbReference type="AlphaFoldDB" id="A0A087M600"/>
<proteinExistence type="predicted"/>
<comment type="caution">
    <text evidence="2">The sequence shown here is derived from an EMBL/GenBank/DDBJ whole genome shotgun (WGS) entry which is preliminary data.</text>
</comment>
<dbReference type="InterPro" id="IPR037523">
    <property type="entry name" value="VOC_core"/>
</dbReference>
<name>A0A087M600_9HYPH</name>
<dbReference type="STRING" id="46914.JP75_04955"/>